<name>A0A101MPD5_PENFR</name>
<protein>
    <recommendedName>
        <fullName evidence="3">Fungal-type protein kinase domain-containing protein</fullName>
    </recommendedName>
</protein>
<gene>
    <name evidence="1" type="ORF">ACN42_g2874</name>
</gene>
<evidence type="ECO:0008006" key="3">
    <source>
        <dbReference type="Google" id="ProtNLM"/>
    </source>
</evidence>
<comment type="caution">
    <text evidence="1">The sequence shown here is derived from an EMBL/GenBank/DDBJ whole genome shotgun (WGS) entry which is preliminary data.</text>
</comment>
<accession>A0A101MPD5</accession>
<proteinExistence type="predicted"/>
<dbReference type="AlphaFoldDB" id="A0A101MPD5"/>
<evidence type="ECO:0000313" key="1">
    <source>
        <dbReference type="EMBL" id="KUM64231.1"/>
    </source>
</evidence>
<dbReference type="STRING" id="48697.A0A101MPD5"/>
<dbReference type="EMBL" id="LLXE01000053">
    <property type="protein sequence ID" value="KUM64231.1"/>
    <property type="molecule type" value="Genomic_DNA"/>
</dbReference>
<dbReference type="OrthoDB" id="4364700at2759"/>
<keyword evidence="2" id="KW-1185">Reference proteome</keyword>
<dbReference type="Proteomes" id="UP000055045">
    <property type="component" value="Unassembled WGS sequence"/>
</dbReference>
<evidence type="ECO:0000313" key="2">
    <source>
        <dbReference type="Proteomes" id="UP000055045"/>
    </source>
</evidence>
<reference evidence="1 2" key="1">
    <citation type="submission" date="2015-10" db="EMBL/GenBank/DDBJ databases">
        <title>Genome sequencing of Penicillium freii.</title>
        <authorList>
            <person name="Nguyen H.D."/>
            <person name="Visagie C.M."/>
            <person name="Seifert K.A."/>
        </authorList>
    </citation>
    <scope>NUCLEOTIDE SEQUENCE [LARGE SCALE GENOMIC DNA]</scope>
    <source>
        <strain evidence="1 2">DAOM 242723</strain>
    </source>
</reference>
<organism evidence="1 2">
    <name type="scientific">Penicillium freii</name>
    <dbReference type="NCBI Taxonomy" id="48697"/>
    <lineage>
        <taxon>Eukaryota</taxon>
        <taxon>Fungi</taxon>
        <taxon>Dikarya</taxon>
        <taxon>Ascomycota</taxon>
        <taxon>Pezizomycotina</taxon>
        <taxon>Eurotiomycetes</taxon>
        <taxon>Eurotiomycetidae</taxon>
        <taxon>Eurotiales</taxon>
        <taxon>Aspergillaceae</taxon>
        <taxon>Penicillium</taxon>
    </lineage>
</organism>
<sequence length="315" mass="36352">MPPPKIFALVPETLDQWYRAARNSGQDHNPHEQQQWNSASKLTKQEYLLLRCLWIDHGDDKTLEILNFRKYFKAARDWLDKFPPFQAYLQQVRTQSPTTKFNPADNAAGPWGSGIFEVPAVEQNRISSRLARQQHRTPRNTKREIDEDSVNLSLVAFLVSLAAKHPSIHSHWTPHKKPLKATFRNGAIMEAQIDGYFGEEEGPIKIMLETKAEPRDFHEPQVSIQEAAEVVALLMTQRVDSNRRVILFLQDGADLYVTLAAFDKTYLDWIKNKRKKLPNHQFLQMNRYGSWNLTSADDMKEFAVIALGIMLEADR</sequence>